<organism evidence="2 3">
    <name type="scientific">Hwanghaeella grinnelliae</name>
    <dbReference type="NCBI Taxonomy" id="2500179"/>
    <lineage>
        <taxon>Bacteria</taxon>
        <taxon>Pseudomonadati</taxon>
        <taxon>Pseudomonadota</taxon>
        <taxon>Alphaproteobacteria</taxon>
        <taxon>Rhodospirillales</taxon>
        <taxon>Rhodospirillaceae</taxon>
        <taxon>Hwanghaeella</taxon>
    </lineage>
</organism>
<dbReference type="OrthoDB" id="4704294at2"/>
<evidence type="ECO:0000313" key="2">
    <source>
        <dbReference type="EMBL" id="RVU35219.1"/>
    </source>
</evidence>
<dbReference type="EMBL" id="SADE01000003">
    <property type="protein sequence ID" value="RVU35219.1"/>
    <property type="molecule type" value="Genomic_DNA"/>
</dbReference>
<sequence>MARIPYASPDAVKDDALIDRVKAQRGEVLHLYAMLLHSEDITDGWLKLFTAVRQKGTLPGDIRELVIMQVALINGAPYEAQQHRPIALKEGLTEAQVDDLADWQNSDAYGPKERAVLAYCDQMTRKVHVDDDVFAEMRQHFTEKLILELTVTIAGYNMVSRVLEALHIDAGDDRGGWV</sequence>
<dbReference type="Gene3D" id="1.20.1290.10">
    <property type="entry name" value="AhpD-like"/>
    <property type="match status" value="1"/>
</dbReference>
<proteinExistence type="predicted"/>
<gene>
    <name evidence="2" type="ORF">EOI86_20610</name>
</gene>
<dbReference type="InterPro" id="IPR029032">
    <property type="entry name" value="AhpD-like"/>
</dbReference>
<dbReference type="SUPFAM" id="SSF69118">
    <property type="entry name" value="AhpD-like"/>
    <property type="match status" value="1"/>
</dbReference>
<accession>A0A3S2Z6F5</accession>
<dbReference type="AlphaFoldDB" id="A0A3S2Z6F5"/>
<evidence type="ECO:0000259" key="1">
    <source>
        <dbReference type="Pfam" id="PF02627"/>
    </source>
</evidence>
<dbReference type="PANTHER" id="PTHR34846:SF11">
    <property type="entry name" value="4-CARBOXYMUCONOLACTONE DECARBOXYLASE FAMILY PROTEIN (AFU_ORTHOLOGUE AFUA_6G11590)"/>
    <property type="match status" value="1"/>
</dbReference>
<name>A0A3S2Z6F5_9PROT</name>
<evidence type="ECO:0000313" key="3">
    <source>
        <dbReference type="Proteomes" id="UP000287447"/>
    </source>
</evidence>
<dbReference type="InterPro" id="IPR003779">
    <property type="entry name" value="CMD-like"/>
</dbReference>
<keyword evidence="3" id="KW-1185">Reference proteome</keyword>
<dbReference type="PANTHER" id="PTHR34846">
    <property type="entry name" value="4-CARBOXYMUCONOLACTONE DECARBOXYLASE FAMILY PROTEIN (AFU_ORTHOLOGUE AFUA_6G11590)"/>
    <property type="match status" value="1"/>
</dbReference>
<protein>
    <submittedName>
        <fullName evidence="2">Carboxymuconolactone decarboxylase family protein</fullName>
    </submittedName>
</protein>
<dbReference type="Pfam" id="PF02627">
    <property type="entry name" value="CMD"/>
    <property type="match status" value="1"/>
</dbReference>
<feature type="domain" description="Carboxymuconolactone decarboxylase-like" evidence="1">
    <location>
        <begin position="40"/>
        <end position="119"/>
    </location>
</feature>
<dbReference type="Proteomes" id="UP000287447">
    <property type="component" value="Unassembled WGS sequence"/>
</dbReference>
<dbReference type="RefSeq" id="WP_127767540.1">
    <property type="nucleotide sequence ID" value="NZ_SADE01000003.1"/>
</dbReference>
<dbReference type="GO" id="GO:0051920">
    <property type="term" value="F:peroxiredoxin activity"/>
    <property type="evidence" value="ECO:0007669"/>
    <property type="project" value="InterPro"/>
</dbReference>
<reference evidence="3" key="1">
    <citation type="submission" date="2019-01" db="EMBL/GenBank/DDBJ databases">
        <title>Gri0909 isolated from a small marine red alga.</title>
        <authorList>
            <person name="Kim J."/>
            <person name="Jeong S.E."/>
            <person name="Jeon C.O."/>
        </authorList>
    </citation>
    <scope>NUCLEOTIDE SEQUENCE [LARGE SCALE GENOMIC DNA]</scope>
    <source>
        <strain evidence="3">Gri0909</strain>
    </source>
</reference>
<comment type="caution">
    <text evidence="2">The sequence shown here is derived from an EMBL/GenBank/DDBJ whole genome shotgun (WGS) entry which is preliminary data.</text>
</comment>